<protein>
    <recommendedName>
        <fullName evidence="4">G domain-containing protein</fullName>
    </recommendedName>
</protein>
<feature type="region of interest" description="Disordered" evidence="1">
    <location>
        <begin position="652"/>
        <end position="676"/>
    </location>
</feature>
<feature type="compositionally biased region" description="Polar residues" evidence="1">
    <location>
        <begin position="17"/>
        <end position="26"/>
    </location>
</feature>
<gene>
    <name evidence="2" type="ORF">NSK_006003</name>
</gene>
<evidence type="ECO:0000256" key="1">
    <source>
        <dbReference type="SAM" id="MobiDB-lite"/>
    </source>
</evidence>
<keyword evidence="3" id="KW-1185">Reference proteome</keyword>
<evidence type="ECO:0008006" key="4">
    <source>
        <dbReference type="Google" id="ProtNLM"/>
    </source>
</evidence>
<proteinExistence type="predicted"/>
<dbReference type="EMBL" id="SDOX01000096">
    <property type="protein sequence ID" value="TFJ82577.1"/>
    <property type="molecule type" value="Genomic_DNA"/>
</dbReference>
<feature type="compositionally biased region" description="Polar residues" evidence="1">
    <location>
        <begin position="71"/>
        <end position="80"/>
    </location>
</feature>
<feature type="compositionally biased region" description="Basic and acidic residues" evidence="1">
    <location>
        <begin position="595"/>
        <end position="604"/>
    </location>
</feature>
<dbReference type="SUPFAM" id="SSF52540">
    <property type="entry name" value="P-loop containing nucleoside triphosphate hydrolases"/>
    <property type="match status" value="1"/>
</dbReference>
<feature type="region of interest" description="Disordered" evidence="1">
    <location>
        <begin position="1"/>
        <end position="111"/>
    </location>
</feature>
<reference evidence="2 3" key="1">
    <citation type="submission" date="2019-01" db="EMBL/GenBank/DDBJ databases">
        <title>Nuclear Genome Assembly of the Microalgal Biofuel strain Nannochloropsis salina CCMP1776.</title>
        <authorList>
            <person name="Hovde B."/>
        </authorList>
    </citation>
    <scope>NUCLEOTIDE SEQUENCE [LARGE SCALE GENOMIC DNA]</scope>
    <source>
        <strain evidence="2 3">CCMP1776</strain>
    </source>
</reference>
<name>A0A4D9CWR4_9STRA</name>
<dbReference type="AlphaFoldDB" id="A0A4D9CWR4"/>
<dbReference type="OrthoDB" id="195735at2759"/>
<feature type="compositionally biased region" description="Gly residues" evidence="1">
    <location>
        <begin position="564"/>
        <end position="577"/>
    </location>
</feature>
<comment type="caution">
    <text evidence="2">The sequence shown here is derived from an EMBL/GenBank/DDBJ whole genome shotgun (WGS) entry which is preliminary data.</text>
</comment>
<feature type="region of interest" description="Disordered" evidence="1">
    <location>
        <begin position="529"/>
        <end position="633"/>
    </location>
</feature>
<evidence type="ECO:0000313" key="2">
    <source>
        <dbReference type="EMBL" id="TFJ82577.1"/>
    </source>
</evidence>
<feature type="compositionally biased region" description="Polar residues" evidence="1">
    <location>
        <begin position="88"/>
        <end position="98"/>
    </location>
</feature>
<evidence type="ECO:0000313" key="3">
    <source>
        <dbReference type="Proteomes" id="UP000355283"/>
    </source>
</evidence>
<feature type="compositionally biased region" description="Low complexity" evidence="1">
    <location>
        <begin position="1"/>
        <end position="16"/>
    </location>
</feature>
<feature type="compositionally biased region" description="Acidic residues" evidence="1">
    <location>
        <begin position="605"/>
        <end position="614"/>
    </location>
</feature>
<dbReference type="Gene3D" id="3.40.50.300">
    <property type="entry name" value="P-loop containing nucleotide triphosphate hydrolases"/>
    <property type="match status" value="1"/>
</dbReference>
<organism evidence="2 3">
    <name type="scientific">Nannochloropsis salina CCMP1776</name>
    <dbReference type="NCBI Taxonomy" id="1027361"/>
    <lineage>
        <taxon>Eukaryota</taxon>
        <taxon>Sar</taxon>
        <taxon>Stramenopiles</taxon>
        <taxon>Ochrophyta</taxon>
        <taxon>Eustigmatophyceae</taxon>
        <taxon>Eustigmatales</taxon>
        <taxon>Monodopsidaceae</taxon>
        <taxon>Microchloropsis</taxon>
        <taxon>Microchloropsis salina</taxon>
    </lineage>
</organism>
<accession>A0A4D9CWR4</accession>
<dbReference type="InterPro" id="IPR027417">
    <property type="entry name" value="P-loop_NTPase"/>
</dbReference>
<sequence>MACSSTSSTPRLSSSTFVTPFDSSSRVEGVGRSHQSTELLARRVSGVRIDLSPPSPPISSSTRPGDGMSPLLSNAQSFQHQLHRHSRQSSTCSGNDTLSASSSSTSSSSSPFPALLKAFNPQEVQVEVECEPAAIGDRVLLRSIIIHNMSKLDLDDSLTLTAEPNDLCFLERVPVGSLARGQRKVVPLQLRVRSSLTMPYEDAIPERYVLILSHASPSSLPPSSASSPPPDLEIRYSFENSFRYFLKGLPGLAPRRVVSLPCPSPPSRPPSSPPARRRLPAPCNLVLVGPAGAGKSTLLAHLLTLVSEREHVNLGGVRTCATSSHGTLELRAYPLHPTVSAVSVWDTRGFTPSTYTHEELANILAGDYPERRWDPVGRDAGREAEVREVGGATRALREQQACVVVLPEGLLQSAVELDQLRRQLELPAGGPVGAGVGELGEARREAARQMGVEANRVLHMVPYKDEETRRFSIDRLVYKVLAKALQLAAEYVESHPEGAREEGPGQEAVPLRSLFGVSHAWPAFLEAEDSAPDALRAEPRERGQPGGLRGPSVASPGRTSPLGGMAGRGVVGSGGEGGEGERGGRDEDSETVVVRAEETERGAWVEEEGTEDGEGGGGEAGGEEGKREEEGMSVDAWFVDDKRGDHARAVHAGGGALRRTAAEEGKRVGTRGEGTV</sequence>
<dbReference type="Proteomes" id="UP000355283">
    <property type="component" value="Unassembled WGS sequence"/>
</dbReference>
<feature type="compositionally biased region" description="Low complexity" evidence="1">
    <location>
        <begin position="99"/>
        <end position="110"/>
    </location>
</feature>